<dbReference type="SUPFAM" id="SSF82171">
    <property type="entry name" value="DPP6 N-terminal domain-like"/>
    <property type="match status" value="1"/>
</dbReference>
<dbReference type="AlphaFoldDB" id="A0A7T8KE12"/>
<evidence type="ECO:0000313" key="2">
    <source>
        <dbReference type="EMBL" id="QQP54212.1"/>
    </source>
</evidence>
<proteinExistence type="predicted"/>
<feature type="region of interest" description="Disordered" evidence="1">
    <location>
        <begin position="1"/>
        <end position="22"/>
    </location>
</feature>
<dbReference type="EMBL" id="CP045893">
    <property type="protein sequence ID" value="QQP54212.1"/>
    <property type="molecule type" value="Genomic_DNA"/>
</dbReference>
<dbReference type="Proteomes" id="UP000595437">
    <property type="component" value="Chromosome 4"/>
</dbReference>
<sequence length="150" mass="16671">MERWMCGPNVSPSQPEGSDWEPHPGDVSFQSLSVSVDGKKVWSVGEDGNVYLFSRQYGLWIQFRSIEAGISTALWAIDNEMRLYLRRDINDIPPVCPENVKSISVSVQGELWGILESVKLGGQIIYDVMARRVGITSSLPQGTAWNTLLG</sequence>
<accession>A0A7T8KE12</accession>
<name>A0A7T8KE12_CALRO</name>
<reference evidence="3" key="1">
    <citation type="submission" date="2021-01" db="EMBL/GenBank/DDBJ databases">
        <title>Caligus Genome Assembly.</title>
        <authorList>
            <person name="Gallardo-Escarate C."/>
        </authorList>
    </citation>
    <scope>NUCLEOTIDE SEQUENCE [LARGE SCALE GENOMIC DNA]</scope>
</reference>
<organism evidence="2 3">
    <name type="scientific">Caligus rogercresseyi</name>
    <name type="common">Sea louse</name>
    <dbReference type="NCBI Taxonomy" id="217165"/>
    <lineage>
        <taxon>Eukaryota</taxon>
        <taxon>Metazoa</taxon>
        <taxon>Ecdysozoa</taxon>
        <taxon>Arthropoda</taxon>
        <taxon>Crustacea</taxon>
        <taxon>Multicrustacea</taxon>
        <taxon>Hexanauplia</taxon>
        <taxon>Copepoda</taxon>
        <taxon>Siphonostomatoida</taxon>
        <taxon>Caligidae</taxon>
        <taxon>Caligus</taxon>
    </lineage>
</organism>
<evidence type="ECO:0000256" key="1">
    <source>
        <dbReference type="SAM" id="MobiDB-lite"/>
    </source>
</evidence>
<protein>
    <submittedName>
        <fullName evidence="2">Tectonin betapropeller repeatcontaining proteinlike</fullName>
    </submittedName>
</protein>
<dbReference type="OrthoDB" id="72441at2759"/>
<evidence type="ECO:0000313" key="3">
    <source>
        <dbReference type="Proteomes" id="UP000595437"/>
    </source>
</evidence>
<keyword evidence="3" id="KW-1185">Reference proteome</keyword>
<gene>
    <name evidence="2" type="ORF">FKW44_006971</name>
</gene>